<evidence type="ECO:0000256" key="7">
    <source>
        <dbReference type="SAM" id="Phobius"/>
    </source>
</evidence>
<comment type="cofactor">
    <cofactor evidence="1">
        <name>Zn(2+)</name>
        <dbReference type="ChEBI" id="CHEBI:29105"/>
    </cofactor>
</comment>
<feature type="transmembrane region" description="Helical" evidence="7">
    <location>
        <begin position="110"/>
        <end position="132"/>
    </location>
</feature>
<gene>
    <name evidence="9" type="ORF">J2S02_004097</name>
</gene>
<dbReference type="RefSeq" id="WP_174881064.1">
    <property type="nucleotide sequence ID" value="NZ_CADEPK010000301.1"/>
</dbReference>
<name>A0ABT9Z932_9BACI</name>
<feature type="domain" description="Peptidase M50" evidence="8">
    <location>
        <begin position="8"/>
        <end position="105"/>
    </location>
</feature>
<evidence type="ECO:0000256" key="4">
    <source>
        <dbReference type="ARBA" id="ARBA00022692"/>
    </source>
</evidence>
<evidence type="ECO:0000256" key="3">
    <source>
        <dbReference type="ARBA" id="ARBA00007931"/>
    </source>
</evidence>
<evidence type="ECO:0000259" key="8">
    <source>
        <dbReference type="Pfam" id="PF02163"/>
    </source>
</evidence>
<dbReference type="EMBL" id="JAUSTZ010000011">
    <property type="protein sequence ID" value="MDQ0227750.1"/>
    <property type="molecule type" value="Genomic_DNA"/>
</dbReference>
<evidence type="ECO:0000313" key="9">
    <source>
        <dbReference type="EMBL" id="MDQ0227750.1"/>
    </source>
</evidence>
<evidence type="ECO:0000256" key="6">
    <source>
        <dbReference type="ARBA" id="ARBA00023136"/>
    </source>
</evidence>
<sequence>MLLFLLFYLLIIPASVLLHEVGHGIAAVSTSKSHAHVYLGTRSKENKENFKLGRLHFHLNWSYVGFVSWEGNLTKRQTAIALAGGPIISLLLMLLFGLMSLYVPLDDLHSLLFGATIFNCFQFLFTIIPITYPRWMGVYNGQPSDGLQLLRLLKK</sequence>
<keyword evidence="4 7" id="KW-0812">Transmembrane</keyword>
<dbReference type="Proteomes" id="UP001232245">
    <property type="component" value="Unassembled WGS sequence"/>
</dbReference>
<evidence type="ECO:0000313" key="10">
    <source>
        <dbReference type="Proteomes" id="UP001232245"/>
    </source>
</evidence>
<dbReference type="InterPro" id="IPR008915">
    <property type="entry name" value="Peptidase_M50"/>
</dbReference>
<comment type="caution">
    <text evidence="9">The sequence shown here is derived from an EMBL/GenBank/DDBJ whole genome shotgun (WGS) entry which is preliminary data.</text>
</comment>
<evidence type="ECO:0000256" key="2">
    <source>
        <dbReference type="ARBA" id="ARBA00004141"/>
    </source>
</evidence>
<comment type="similarity">
    <text evidence="3">Belongs to the peptidase M50B family.</text>
</comment>
<keyword evidence="6 7" id="KW-0472">Membrane</keyword>
<comment type="subcellular location">
    <subcellularLocation>
        <location evidence="2">Membrane</location>
        <topology evidence="2">Multi-pass membrane protein</topology>
    </subcellularLocation>
</comment>
<proteinExistence type="inferred from homology"/>
<organism evidence="9 10">
    <name type="scientific">Metabacillus niabensis</name>
    <dbReference type="NCBI Taxonomy" id="324854"/>
    <lineage>
        <taxon>Bacteria</taxon>
        <taxon>Bacillati</taxon>
        <taxon>Bacillota</taxon>
        <taxon>Bacilli</taxon>
        <taxon>Bacillales</taxon>
        <taxon>Bacillaceae</taxon>
        <taxon>Metabacillus</taxon>
    </lineage>
</organism>
<dbReference type="Pfam" id="PF02163">
    <property type="entry name" value="Peptidase_M50"/>
    <property type="match status" value="1"/>
</dbReference>
<evidence type="ECO:0000256" key="1">
    <source>
        <dbReference type="ARBA" id="ARBA00001947"/>
    </source>
</evidence>
<protein>
    <recommendedName>
        <fullName evidence="8">Peptidase M50 domain-containing protein</fullName>
    </recommendedName>
</protein>
<evidence type="ECO:0000256" key="5">
    <source>
        <dbReference type="ARBA" id="ARBA00022989"/>
    </source>
</evidence>
<accession>A0ABT9Z932</accession>
<keyword evidence="10" id="KW-1185">Reference proteome</keyword>
<keyword evidence="5 7" id="KW-1133">Transmembrane helix</keyword>
<feature type="transmembrane region" description="Helical" evidence="7">
    <location>
        <begin position="79"/>
        <end position="103"/>
    </location>
</feature>
<reference evidence="9 10" key="1">
    <citation type="submission" date="2023-07" db="EMBL/GenBank/DDBJ databases">
        <title>Genomic Encyclopedia of Type Strains, Phase IV (KMG-IV): sequencing the most valuable type-strain genomes for metagenomic binning, comparative biology and taxonomic classification.</title>
        <authorList>
            <person name="Goeker M."/>
        </authorList>
    </citation>
    <scope>NUCLEOTIDE SEQUENCE [LARGE SCALE GENOMIC DNA]</scope>
    <source>
        <strain evidence="9 10">DSM 17723</strain>
    </source>
</reference>